<proteinExistence type="inferred from homology"/>
<keyword evidence="3" id="KW-0285">Flavoprotein</keyword>
<evidence type="ECO:0000256" key="1">
    <source>
        <dbReference type="ARBA" id="ARBA00001974"/>
    </source>
</evidence>
<dbReference type="AlphaFoldDB" id="E8U958"/>
<dbReference type="STRING" id="709986.Deima_1952"/>
<comment type="cofactor">
    <cofactor evidence="1">
        <name>FAD</name>
        <dbReference type="ChEBI" id="CHEBI:57692"/>
    </cofactor>
</comment>
<protein>
    <submittedName>
        <fullName evidence="7">FAD-dependent pyridine nucleotide-disulfide oxidoreductase</fullName>
    </submittedName>
</protein>
<evidence type="ECO:0000256" key="3">
    <source>
        <dbReference type="ARBA" id="ARBA00022630"/>
    </source>
</evidence>
<dbReference type="PANTHER" id="PTHR42913">
    <property type="entry name" value="APOPTOSIS-INDUCING FACTOR 1"/>
    <property type="match status" value="1"/>
</dbReference>
<dbReference type="InterPro" id="IPR051169">
    <property type="entry name" value="NADH-Q_oxidoreductase"/>
</dbReference>
<reference evidence="8" key="2">
    <citation type="submission" date="2011-01" db="EMBL/GenBank/DDBJ databases">
        <title>The complete genome of Deinococcus maricopensis DSM 21211.</title>
        <authorList>
            <consortium name="US DOE Joint Genome Institute (JGI-PGF)"/>
            <person name="Lucas S."/>
            <person name="Copeland A."/>
            <person name="Lapidus A."/>
            <person name="Goodwin L."/>
            <person name="Pitluck S."/>
            <person name="Kyrpides N."/>
            <person name="Mavromatis K."/>
            <person name="Pagani I."/>
            <person name="Ivanova N."/>
            <person name="Ovchinnikova G."/>
            <person name="Zeytun A."/>
            <person name="Detter J.C."/>
            <person name="Han C."/>
            <person name="Land M."/>
            <person name="Hauser L."/>
            <person name="Markowitz V."/>
            <person name="Cheng J.-F."/>
            <person name="Hugenholtz P."/>
            <person name="Woyke T."/>
            <person name="Wu D."/>
            <person name="Pukall R."/>
            <person name="Gehrich-Schroeter G."/>
            <person name="Brambilla E."/>
            <person name="Klenk H.-P."/>
            <person name="Eisen J.A."/>
        </authorList>
    </citation>
    <scope>NUCLEOTIDE SEQUENCE [LARGE SCALE GENOMIC DNA]</scope>
    <source>
        <strain evidence="8">DSM 21211 / LMG 22137 / NRRL B-23946 / LB-34</strain>
    </source>
</reference>
<evidence type="ECO:0000256" key="4">
    <source>
        <dbReference type="ARBA" id="ARBA00022827"/>
    </source>
</evidence>
<comment type="similarity">
    <text evidence="2">Belongs to the NADH dehydrogenase family.</text>
</comment>
<keyword evidence="4" id="KW-0274">FAD</keyword>
<dbReference type="eggNOG" id="COG1252">
    <property type="taxonomic scope" value="Bacteria"/>
</dbReference>
<dbReference type="Gene3D" id="3.50.50.100">
    <property type="match status" value="1"/>
</dbReference>
<evidence type="ECO:0000313" key="8">
    <source>
        <dbReference type="Proteomes" id="UP000008635"/>
    </source>
</evidence>
<dbReference type="InterPro" id="IPR036188">
    <property type="entry name" value="FAD/NAD-bd_sf"/>
</dbReference>
<name>E8U958_DEIML</name>
<dbReference type="OrthoDB" id="9781621at2"/>
<reference evidence="7 8" key="1">
    <citation type="journal article" date="2011" name="Stand. Genomic Sci.">
        <title>Complete genome sequence of Deinococcus maricopensis type strain (LB-34).</title>
        <authorList>
            <person name="Pukall R."/>
            <person name="Zeytun A."/>
            <person name="Lucas S."/>
            <person name="Lapidus A."/>
            <person name="Hammon N."/>
            <person name="Deshpande S."/>
            <person name="Nolan M."/>
            <person name="Cheng J.F."/>
            <person name="Pitluck S."/>
            <person name="Liolios K."/>
            <person name="Pagani I."/>
            <person name="Mikhailova N."/>
            <person name="Ivanova N."/>
            <person name="Mavromatis K."/>
            <person name="Pati A."/>
            <person name="Tapia R."/>
            <person name="Han C."/>
            <person name="Goodwin L."/>
            <person name="Chen A."/>
            <person name="Palaniappan K."/>
            <person name="Land M."/>
            <person name="Hauser L."/>
            <person name="Chang Y.J."/>
            <person name="Jeffries C.D."/>
            <person name="Brambilla E.M."/>
            <person name="Rohde M."/>
            <person name="Goker M."/>
            <person name="Detter J.C."/>
            <person name="Woyke T."/>
            <person name="Bristow J."/>
            <person name="Eisen J.A."/>
            <person name="Markowitz V."/>
            <person name="Hugenholtz P."/>
            <person name="Kyrpides N.C."/>
            <person name="Klenk H.P."/>
        </authorList>
    </citation>
    <scope>NUCLEOTIDE SEQUENCE [LARGE SCALE GENOMIC DNA]</scope>
    <source>
        <strain evidence="8">DSM 21211 / LMG 22137 / NRRL B-23946 / LB-34</strain>
    </source>
</reference>
<dbReference type="InterPro" id="IPR023753">
    <property type="entry name" value="FAD/NAD-binding_dom"/>
</dbReference>
<dbReference type="SUPFAM" id="SSF51905">
    <property type="entry name" value="FAD/NAD(P)-binding domain"/>
    <property type="match status" value="2"/>
</dbReference>
<gene>
    <name evidence="7" type="ordered locus">Deima_1952</name>
</gene>
<evidence type="ECO:0000259" key="6">
    <source>
        <dbReference type="Pfam" id="PF07992"/>
    </source>
</evidence>
<dbReference type="RefSeq" id="WP_013557102.1">
    <property type="nucleotide sequence ID" value="NC_014958.1"/>
</dbReference>
<evidence type="ECO:0000256" key="5">
    <source>
        <dbReference type="ARBA" id="ARBA00023002"/>
    </source>
</evidence>
<dbReference type="PANTHER" id="PTHR42913:SF3">
    <property type="entry name" value="64 KDA MITOCHONDRIAL NADH DEHYDROGENASE (EUROFUNG)"/>
    <property type="match status" value="1"/>
</dbReference>
<sequence length="403" mass="43993">MTDIVLLGGGYVTIDAYRSLMRTLGRDVRRGAARITVITPEPYHTFHGWTGEVLAGVLPLERTLTPLTDVLPHARLVLGRATRVDPDTQTVQVTQANGALTVVPYDHLLVGVGARDPFDRLPGLREHGWGLKDTLDMQRLHQHLQTWSPNGARALIVGGGFAGVEMAAALRERFTPAELQIHLASATPQLLTTLRPEYQHLAEYAEQTLRAREIHILRECRVQEVTARGARLSSGAHLPADLVLVTAGFAAQDVPGLNELPRHPDGRLLTDDALRVSGYANIWAGGDAAHVTHPVTGGACPTNALWAMKHGMCAGRNIGRAVQGRAPRPFAYRGLGQGAAFRVGQGITELKGMQFTGRLGWLMRLLFFVWYMPTKRGGARVLHAWLTRPRVPRAVRASTVPEA</sequence>
<dbReference type="KEGG" id="dmr:Deima_1952"/>
<evidence type="ECO:0000256" key="2">
    <source>
        <dbReference type="ARBA" id="ARBA00005272"/>
    </source>
</evidence>
<keyword evidence="8" id="KW-1185">Reference proteome</keyword>
<dbReference type="HOGENOM" id="CLU_661781_0_0_0"/>
<dbReference type="Proteomes" id="UP000008635">
    <property type="component" value="Chromosome"/>
</dbReference>
<dbReference type="GO" id="GO:0003955">
    <property type="term" value="F:NAD(P)H dehydrogenase (quinone) activity"/>
    <property type="evidence" value="ECO:0007669"/>
    <property type="project" value="TreeGrafter"/>
</dbReference>
<dbReference type="PRINTS" id="PR00368">
    <property type="entry name" value="FADPNR"/>
</dbReference>
<dbReference type="GO" id="GO:0019646">
    <property type="term" value="P:aerobic electron transport chain"/>
    <property type="evidence" value="ECO:0007669"/>
    <property type="project" value="TreeGrafter"/>
</dbReference>
<keyword evidence="5" id="KW-0560">Oxidoreductase</keyword>
<dbReference type="Pfam" id="PF07992">
    <property type="entry name" value="Pyr_redox_2"/>
    <property type="match status" value="1"/>
</dbReference>
<feature type="domain" description="FAD/NAD(P)-binding" evidence="6">
    <location>
        <begin position="31"/>
        <end position="289"/>
    </location>
</feature>
<dbReference type="EMBL" id="CP002454">
    <property type="protein sequence ID" value="ADV67597.1"/>
    <property type="molecule type" value="Genomic_DNA"/>
</dbReference>
<organism evidence="7 8">
    <name type="scientific">Deinococcus maricopensis (strain DSM 21211 / LMG 22137 / NRRL B-23946 / LB-34)</name>
    <dbReference type="NCBI Taxonomy" id="709986"/>
    <lineage>
        <taxon>Bacteria</taxon>
        <taxon>Thermotogati</taxon>
        <taxon>Deinococcota</taxon>
        <taxon>Deinococci</taxon>
        <taxon>Deinococcales</taxon>
        <taxon>Deinococcaceae</taxon>
        <taxon>Deinococcus</taxon>
    </lineage>
</organism>
<evidence type="ECO:0000313" key="7">
    <source>
        <dbReference type="EMBL" id="ADV67597.1"/>
    </source>
</evidence>
<accession>E8U958</accession>